<evidence type="ECO:0000256" key="4">
    <source>
        <dbReference type="SAM" id="MobiDB-lite"/>
    </source>
</evidence>
<keyword evidence="3" id="KW-0687">Ribonucleoprotein</keyword>
<dbReference type="FunFam" id="2.30.170.20:FF:000003">
    <property type="entry name" value="60S ribosomal protein L24"/>
    <property type="match status" value="1"/>
</dbReference>
<name>A0A7S1XMT1_9STRA</name>
<feature type="domain" description="Large ribosomal subunit protein eL24-related N-terminal" evidence="5">
    <location>
        <begin position="4"/>
        <end position="67"/>
    </location>
</feature>
<keyword evidence="2" id="KW-0689">Ribosomal protein</keyword>
<comment type="similarity">
    <text evidence="1">Belongs to the eukaryotic ribosomal protein eL24 family.</text>
</comment>
<dbReference type="PANTHER" id="PTHR10792">
    <property type="entry name" value="60S RIBOSOMAL PROTEIN L24"/>
    <property type="match status" value="1"/>
</dbReference>
<dbReference type="PANTHER" id="PTHR10792:SF1">
    <property type="entry name" value="RIBOSOMAL PROTEIN L24"/>
    <property type="match status" value="1"/>
</dbReference>
<dbReference type="GO" id="GO:0003729">
    <property type="term" value="F:mRNA binding"/>
    <property type="evidence" value="ECO:0007669"/>
    <property type="project" value="TreeGrafter"/>
</dbReference>
<dbReference type="CDD" id="cd00472">
    <property type="entry name" value="Ribosomal_L24e_L24"/>
    <property type="match status" value="1"/>
</dbReference>
<dbReference type="InterPro" id="IPR038630">
    <property type="entry name" value="L24e/L24_sf"/>
</dbReference>
<organism evidence="6">
    <name type="scientific">Phaeomonas parva</name>
    <dbReference type="NCBI Taxonomy" id="124430"/>
    <lineage>
        <taxon>Eukaryota</taxon>
        <taxon>Sar</taxon>
        <taxon>Stramenopiles</taxon>
        <taxon>Ochrophyta</taxon>
        <taxon>Pinguiophyceae</taxon>
        <taxon>Pinguiochrysidales</taxon>
        <taxon>Pinguiochrysidaceae</taxon>
        <taxon>Phaeomonas</taxon>
    </lineage>
</organism>
<feature type="region of interest" description="Disordered" evidence="4">
    <location>
        <begin position="95"/>
        <end position="154"/>
    </location>
</feature>
<dbReference type="Gene3D" id="2.30.170.20">
    <property type="entry name" value="Ribosomal protein L24e"/>
    <property type="match status" value="1"/>
</dbReference>
<evidence type="ECO:0000259" key="5">
    <source>
        <dbReference type="Pfam" id="PF01246"/>
    </source>
</evidence>
<reference evidence="6" key="1">
    <citation type="submission" date="2021-01" db="EMBL/GenBank/DDBJ databases">
        <authorList>
            <person name="Corre E."/>
            <person name="Pelletier E."/>
            <person name="Niang G."/>
            <person name="Scheremetjew M."/>
            <person name="Finn R."/>
            <person name="Kale V."/>
            <person name="Holt S."/>
            <person name="Cochrane G."/>
            <person name="Meng A."/>
            <person name="Brown T."/>
            <person name="Cohen L."/>
        </authorList>
    </citation>
    <scope>NUCLEOTIDE SEQUENCE</scope>
    <source>
        <strain evidence="6">CCMP2877</strain>
    </source>
</reference>
<dbReference type="AlphaFoldDB" id="A0A7S1XMT1"/>
<accession>A0A7S1XMT1</accession>
<dbReference type="Gene3D" id="6.10.250.1270">
    <property type="match status" value="1"/>
</dbReference>
<evidence type="ECO:0000313" key="6">
    <source>
        <dbReference type="EMBL" id="CAD9249329.1"/>
    </source>
</evidence>
<protein>
    <recommendedName>
        <fullName evidence="5">Large ribosomal subunit protein eL24-related N-terminal domain-containing protein</fullName>
    </recommendedName>
</protein>
<dbReference type="SUPFAM" id="SSF57716">
    <property type="entry name" value="Glucocorticoid receptor-like (DNA-binding domain)"/>
    <property type="match status" value="1"/>
</dbReference>
<dbReference type="InterPro" id="IPR023442">
    <property type="entry name" value="Ribosomal_eL24_CS"/>
</dbReference>
<dbReference type="PROSITE" id="PS01073">
    <property type="entry name" value="RIBOSOMAL_L24E"/>
    <property type="match status" value="1"/>
</dbReference>
<evidence type="ECO:0000256" key="1">
    <source>
        <dbReference type="ARBA" id="ARBA00005647"/>
    </source>
</evidence>
<evidence type="ECO:0000256" key="2">
    <source>
        <dbReference type="ARBA" id="ARBA00022980"/>
    </source>
</evidence>
<dbReference type="InterPro" id="IPR000988">
    <property type="entry name" value="Ribosomal_eL24-rel_N"/>
</dbReference>
<proteinExistence type="inferred from homology"/>
<gene>
    <name evidence="6" type="ORF">PPAR1163_LOCUS7689</name>
</gene>
<dbReference type="GO" id="GO:0003735">
    <property type="term" value="F:structural constituent of ribosome"/>
    <property type="evidence" value="ECO:0007669"/>
    <property type="project" value="InterPro"/>
</dbReference>
<dbReference type="InterPro" id="IPR056366">
    <property type="entry name" value="Ribosomal_eL24"/>
</dbReference>
<evidence type="ECO:0000256" key="3">
    <source>
        <dbReference type="ARBA" id="ARBA00023274"/>
    </source>
</evidence>
<dbReference type="GO" id="GO:0002181">
    <property type="term" value="P:cytoplasmic translation"/>
    <property type="evidence" value="ECO:0007669"/>
    <property type="project" value="TreeGrafter"/>
</dbReference>
<sequence>MVIKTDRCAFSEIPIYPGHGVRFIRRDGQPLNLLSSKIKSMLNQRKKPAKLTWTQAWRRQNKKLLSENNTRKRTRKTTKFARAIVGVSIEEIRSKRQASKKVASNSATAAALKEAKGKSSRKARRIAQQQAQGPAGGAKVGKNVSRGATRGSQR</sequence>
<dbReference type="Pfam" id="PF01246">
    <property type="entry name" value="Ribosomal_L24e"/>
    <property type="match status" value="1"/>
</dbReference>
<dbReference type="GO" id="GO:0022625">
    <property type="term" value="C:cytosolic large ribosomal subunit"/>
    <property type="evidence" value="ECO:0007669"/>
    <property type="project" value="TreeGrafter"/>
</dbReference>
<dbReference type="EMBL" id="HBGJ01012251">
    <property type="protein sequence ID" value="CAD9249329.1"/>
    <property type="molecule type" value="Transcribed_RNA"/>
</dbReference>